<evidence type="ECO:0000313" key="6">
    <source>
        <dbReference type="Proteomes" id="UP000401717"/>
    </source>
</evidence>
<dbReference type="AlphaFoldDB" id="A0A564FX76"/>
<keyword evidence="1 2" id="KW-0597">Phosphoprotein</keyword>
<evidence type="ECO:0000313" key="7">
    <source>
        <dbReference type="Proteomes" id="UP001055303"/>
    </source>
</evidence>
<dbReference type="SMART" id="SM00448">
    <property type="entry name" value="REC"/>
    <property type="match status" value="1"/>
</dbReference>
<dbReference type="GO" id="GO:0000160">
    <property type="term" value="P:phosphorelay signal transduction system"/>
    <property type="evidence" value="ECO:0007669"/>
    <property type="project" value="InterPro"/>
</dbReference>
<keyword evidence="5" id="KW-0418">Kinase</keyword>
<dbReference type="OrthoDB" id="8018258at2"/>
<organism evidence="5 6">
    <name type="scientific">Methylobacterium dankookense</name>
    <dbReference type="NCBI Taxonomy" id="560405"/>
    <lineage>
        <taxon>Bacteria</taxon>
        <taxon>Pseudomonadati</taxon>
        <taxon>Pseudomonadota</taxon>
        <taxon>Alphaproteobacteria</taxon>
        <taxon>Hyphomicrobiales</taxon>
        <taxon>Methylobacteriaceae</taxon>
        <taxon>Methylobacterium</taxon>
    </lineage>
</organism>
<dbReference type="Proteomes" id="UP000401717">
    <property type="component" value="Unassembled WGS sequence"/>
</dbReference>
<feature type="domain" description="Response regulatory" evidence="3">
    <location>
        <begin position="9"/>
        <end position="123"/>
    </location>
</feature>
<gene>
    <name evidence="5" type="primary">cckA_5</name>
    <name evidence="4" type="synonym">rssB_1</name>
    <name evidence="4" type="ORF">IFDJLNFL_0613</name>
    <name evidence="5" type="ORF">MTDSW087_02295</name>
</gene>
<reference evidence="4" key="3">
    <citation type="submission" date="2021-08" db="EMBL/GenBank/DDBJ databases">
        <authorList>
            <person name="Tani A."/>
            <person name="Ola A."/>
            <person name="Ogura Y."/>
            <person name="Katsura K."/>
            <person name="Hayashi T."/>
        </authorList>
    </citation>
    <scope>NUCLEOTIDE SEQUENCE</scope>
    <source>
        <strain evidence="4">DSM 22415</strain>
    </source>
</reference>
<accession>A0A564FX76</accession>
<evidence type="ECO:0000313" key="5">
    <source>
        <dbReference type="EMBL" id="VUF12602.1"/>
    </source>
</evidence>
<sequence length="131" mass="14293">MGQALCERSILVVEDDRAVRDLAAAILEETELRVVEAESGEEALHHLKQHAEEVVLVFTDIRIPCFLDGVDLARAVSSRWPWIKVVVTSGAPGDRVDHLPPAATFLPKPWRALDVLVAAEQAAEARNGLPA</sequence>
<protein>
    <submittedName>
        <fullName evidence="4">Regulator of RpoS</fullName>
    </submittedName>
    <submittedName>
        <fullName evidence="5">Sensor kinase CckA</fullName>
    </submittedName>
</protein>
<dbReference type="EMBL" id="BPQI01000012">
    <property type="protein sequence ID" value="GJD54734.1"/>
    <property type="molecule type" value="Genomic_DNA"/>
</dbReference>
<reference evidence="4" key="2">
    <citation type="journal article" date="2021" name="Front. Microbiol.">
        <title>Comprehensive Comparative Genomics and Phenotyping of Methylobacterium Species.</title>
        <authorList>
            <person name="Alessa O."/>
            <person name="Ogura Y."/>
            <person name="Fujitani Y."/>
            <person name="Takami H."/>
            <person name="Hayashi T."/>
            <person name="Sahin N."/>
            <person name="Tani A."/>
        </authorList>
    </citation>
    <scope>NUCLEOTIDE SEQUENCE</scope>
    <source>
        <strain evidence="4">DSM 22415</strain>
    </source>
</reference>
<dbReference type="InterPro" id="IPR011006">
    <property type="entry name" value="CheY-like_superfamily"/>
</dbReference>
<dbReference type="Gene3D" id="3.40.50.2300">
    <property type="match status" value="1"/>
</dbReference>
<evidence type="ECO:0000313" key="4">
    <source>
        <dbReference type="EMBL" id="GJD54734.1"/>
    </source>
</evidence>
<dbReference type="EMBL" id="CABFVH010000011">
    <property type="protein sequence ID" value="VUF12602.1"/>
    <property type="molecule type" value="Genomic_DNA"/>
</dbReference>
<proteinExistence type="predicted"/>
<dbReference type="RefSeq" id="WP_144763880.1">
    <property type="nucleotide sequence ID" value="NZ_BPQI01000012.1"/>
</dbReference>
<dbReference type="PANTHER" id="PTHR44591:SF21">
    <property type="entry name" value="TWO-COMPONENT RESPONSE REGULATOR"/>
    <property type="match status" value="1"/>
</dbReference>
<evidence type="ECO:0000256" key="2">
    <source>
        <dbReference type="PROSITE-ProRule" id="PRU00169"/>
    </source>
</evidence>
<dbReference type="PANTHER" id="PTHR44591">
    <property type="entry name" value="STRESS RESPONSE REGULATOR PROTEIN 1"/>
    <property type="match status" value="1"/>
</dbReference>
<keyword evidence="5" id="KW-0808">Transferase</keyword>
<reference evidence="5 6" key="1">
    <citation type="submission" date="2019-06" db="EMBL/GenBank/DDBJ databases">
        <authorList>
            <person name="Rodrigo-Torres L."/>
            <person name="Arahal R. D."/>
            <person name="Lucena T."/>
        </authorList>
    </citation>
    <scope>NUCLEOTIDE SEQUENCE [LARGE SCALE GENOMIC DNA]</scope>
    <source>
        <strain evidence="5 6">SW08-7</strain>
    </source>
</reference>
<dbReference type="Proteomes" id="UP001055303">
    <property type="component" value="Unassembled WGS sequence"/>
</dbReference>
<dbReference type="SUPFAM" id="SSF52172">
    <property type="entry name" value="CheY-like"/>
    <property type="match status" value="1"/>
</dbReference>
<dbReference type="GO" id="GO:0016301">
    <property type="term" value="F:kinase activity"/>
    <property type="evidence" value="ECO:0007669"/>
    <property type="project" value="UniProtKB-KW"/>
</dbReference>
<feature type="modified residue" description="4-aspartylphosphate" evidence="2">
    <location>
        <position position="60"/>
    </location>
</feature>
<dbReference type="Pfam" id="PF00072">
    <property type="entry name" value="Response_reg"/>
    <property type="match status" value="1"/>
</dbReference>
<evidence type="ECO:0000259" key="3">
    <source>
        <dbReference type="PROSITE" id="PS50110"/>
    </source>
</evidence>
<evidence type="ECO:0000256" key="1">
    <source>
        <dbReference type="ARBA" id="ARBA00022553"/>
    </source>
</evidence>
<keyword evidence="7" id="KW-1185">Reference proteome</keyword>
<dbReference type="InterPro" id="IPR001789">
    <property type="entry name" value="Sig_transdc_resp-reg_receiver"/>
</dbReference>
<name>A0A564FX76_9HYPH</name>
<dbReference type="InterPro" id="IPR050595">
    <property type="entry name" value="Bact_response_regulator"/>
</dbReference>
<dbReference type="PROSITE" id="PS50110">
    <property type="entry name" value="RESPONSE_REGULATORY"/>
    <property type="match status" value="1"/>
</dbReference>